<dbReference type="PANTHER" id="PTHR30273">
    <property type="entry name" value="PERIPLASMIC SIGNAL SENSOR AND SIGMA FACTOR ACTIVATOR FECR-RELATED"/>
    <property type="match status" value="1"/>
</dbReference>
<dbReference type="InterPro" id="IPR006860">
    <property type="entry name" value="FecR"/>
</dbReference>
<dbReference type="RefSeq" id="WP_233392956.1">
    <property type="nucleotide sequence ID" value="NZ_JAJTWT010000005.1"/>
</dbReference>
<proteinExistence type="predicted"/>
<dbReference type="Gene3D" id="2.60.120.1440">
    <property type="match status" value="1"/>
</dbReference>
<evidence type="ECO:0000259" key="1">
    <source>
        <dbReference type="PROSITE" id="PS50008"/>
    </source>
</evidence>
<dbReference type="InterPro" id="IPR032623">
    <property type="entry name" value="FecR_N"/>
</dbReference>
<name>A0ABS8XC60_9BURK</name>
<dbReference type="Pfam" id="PF04773">
    <property type="entry name" value="FecR"/>
    <property type="match status" value="1"/>
</dbReference>
<dbReference type="EMBL" id="JAJTWT010000005">
    <property type="protein sequence ID" value="MCE4538526.1"/>
    <property type="molecule type" value="Genomic_DNA"/>
</dbReference>
<dbReference type="Proteomes" id="UP001201463">
    <property type="component" value="Unassembled WGS sequence"/>
</dbReference>
<dbReference type="InterPro" id="IPR012373">
    <property type="entry name" value="Ferrdict_sens_TM"/>
</dbReference>
<accession>A0ABS8XC60</accession>
<keyword evidence="3" id="KW-1185">Reference proteome</keyword>
<feature type="domain" description="PI-PLC Y-box" evidence="1">
    <location>
        <begin position="237"/>
        <end position="259"/>
    </location>
</feature>
<evidence type="ECO:0000313" key="3">
    <source>
        <dbReference type="Proteomes" id="UP001201463"/>
    </source>
</evidence>
<gene>
    <name evidence="2" type="ORF">LXT12_14835</name>
</gene>
<dbReference type="InterPro" id="IPR001711">
    <property type="entry name" value="PLipase_C_Pinositol-sp_Y"/>
</dbReference>
<comment type="caution">
    <text evidence="2">The sequence shown here is derived from an EMBL/GenBank/DDBJ whole genome shotgun (WGS) entry which is preliminary data.</text>
</comment>
<dbReference type="Pfam" id="PF16220">
    <property type="entry name" value="DUF4880"/>
    <property type="match status" value="1"/>
</dbReference>
<reference evidence="2 3" key="1">
    <citation type="submission" date="2021-12" db="EMBL/GenBank/DDBJ databases">
        <title>Genome seq of p7.</title>
        <authorList>
            <person name="Seo T."/>
        </authorList>
    </citation>
    <scope>NUCLEOTIDE SEQUENCE [LARGE SCALE GENOMIC DNA]</scope>
    <source>
        <strain evidence="2 3">P7</strain>
    </source>
</reference>
<dbReference type="PIRSF" id="PIRSF018266">
    <property type="entry name" value="FecR"/>
    <property type="match status" value="1"/>
</dbReference>
<sequence>MTREILAEAAVWVTRLHGPDRSRTMQRECLAWQARSAAHRLAFERCTDTWQDVAGVRRTDIPASTSEDQVRSSEVGGKGWRLATAIAALGCAGAFALSLWPDGTYTTGVGEQRLIVLADGSRVTLNTSTDVRVKLTDALRTVTVARGEALFEVAKDAGRPFVVSVSDAKVVATGTAFLVRSTPPAKAGGDAFGVTLLEGQVIVQRSDAAVQSALSSAVVMTPGDRLRVGQAIGENGRAGPTGARLDRPQLNPLLAWKRGVAELDDVALADAVADMNRYSKVPIMLADSAALRALRVSGVFRTGDNQAFAQAVAKLLGLVVRTRDGGLELAGK</sequence>
<evidence type="ECO:0000313" key="2">
    <source>
        <dbReference type="EMBL" id="MCE4538526.1"/>
    </source>
</evidence>
<organism evidence="2 3">
    <name type="scientific">Pelomonas caseinilytica</name>
    <dbReference type="NCBI Taxonomy" id="2906763"/>
    <lineage>
        <taxon>Bacteria</taxon>
        <taxon>Pseudomonadati</taxon>
        <taxon>Pseudomonadota</taxon>
        <taxon>Betaproteobacteria</taxon>
        <taxon>Burkholderiales</taxon>
        <taxon>Sphaerotilaceae</taxon>
        <taxon>Roseateles</taxon>
    </lineage>
</organism>
<dbReference type="PROSITE" id="PS50008">
    <property type="entry name" value="PIPLC_Y_DOMAIN"/>
    <property type="match status" value="1"/>
</dbReference>
<protein>
    <submittedName>
        <fullName evidence="2">FecR domain-containing protein</fullName>
    </submittedName>
</protein>
<dbReference type="PANTHER" id="PTHR30273:SF2">
    <property type="entry name" value="PROTEIN FECR"/>
    <property type="match status" value="1"/>
</dbReference>